<dbReference type="InterPro" id="IPR050721">
    <property type="entry name" value="Trk_Ktr_HKT_K-transport"/>
</dbReference>
<dbReference type="PANTHER" id="PTHR43833">
    <property type="entry name" value="POTASSIUM CHANNEL PROTEIN 2-RELATED-RELATED"/>
    <property type="match status" value="1"/>
</dbReference>
<accession>A0A7M1AW15</accession>
<dbReference type="EMBL" id="CP041165">
    <property type="protein sequence ID" value="QOP41604.1"/>
    <property type="molecule type" value="Genomic_DNA"/>
</dbReference>
<name>A0A7M1AW15_9BACT</name>
<dbReference type="InterPro" id="IPR003148">
    <property type="entry name" value="RCK_N"/>
</dbReference>
<gene>
    <name evidence="2" type="ORF">FJR03_07515</name>
</gene>
<dbReference type="Pfam" id="PF02254">
    <property type="entry name" value="TrkA_N"/>
    <property type="match status" value="1"/>
</dbReference>
<dbReference type="GO" id="GO:0006813">
    <property type="term" value="P:potassium ion transport"/>
    <property type="evidence" value="ECO:0007669"/>
    <property type="project" value="InterPro"/>
</dbReference>
<dbReference type="Gene3D" id="3.30.70.1450">
    <property type="entry name" value="Regulator of K+ conductance, C-terminal domain"/>
    <property type="match status" value="1"/>
</dbReference>
<dbReference type="RefSeq" id="WP_193112921.1">
    <property type="nucleotide sequence ID" value="NZ_CP041165.1"/>
</dbReference>
<feature type="domain" description="RCK N-terminal" evidence="1">
    <location>
        <begin position="6"/>
        <end position="117"/>
    </location>
</feature>
<dbReference type="InterPro" id="IPR036721">
    <property type="entry name" value="RCK_C_sf"/>
</dbReference>
<sequence>MENSSVLIFGNNEYGLEIAKNVEHKYSNITIFGLDENEGDTNDFQFERFDLSDHWDELRQKHDMDNSIIFCALKDEAQNIFLTISLRSAFADTTIIALAKNNEDSNKLHMAGATKVIPIVETTANIITDMLKKPIVTQVLHGILYEDSDLRLIQVEVHNAECFGGEYPADINWSRDHGVLVLSIIHQDGTHEFIYSSKAKHNEITNGDIFVVVGYEQDIQEFKKFIGEEKCKR</sequence>
<dbReference type="KEGG" id="smax:FJR03_07515"/>
<evidence type="ECO:0000259" key="1">
    <source>
        <dbReference type="Pfam" id="PF02254"/>
    </source>
</evidence>
<evidence type="ECO:0000313" key="2">
    <source>
        <dbReference type="EMBL" id="QOP41604.1"/>
    </source>
</evidence>
<proteinExistence type="predicted"/>
<dbReference type="PANTHER" id="PTHR43833:SF9">
    <property type="entry name" value="POTASSIUM CHANNEL PROTEIN YUGO-RELATED"/>
    <property type="match status" value="1"/>
</dbReference>
<evidence type="ECO:0000313" key="3">
    <source>
        <dbReference type="Proteomes" id="UP000593910"/>
    </source>
</evidence>
<dbReference type="SUPFAM" id="SSF51735">
    <property type="entry name" value="NAD(P)-binding Rossmann-fold domains"/>
    <property type="match status" value="1"/>
</dbReference>
<dbReference type="AlphaFoldDB" id="A0A7M1AW15"/>
<dbReference type="Proteomes" id="UP000593910">
    <property type="component" value="Chromosome"/>
</dbReference>
<dbReference type="InterPro" id="IPR036291">
    <property type="entry name" value="NAD(P)-bd_dom_sf"/>
</dbReference>
<protein>
    <submittedName>
        <fullName evidence="2">Potassium transporter TrkA</fullName>
    </submittedName>
</protein>
<dbReference type="SUPFAM" id="SSF116726">
    <property type="entry name" value="TrkA C-terminal domain-like"/>
    <property type="match status" value="1"/>
</dbReference>
<keyword evidence="3" id="KW-1185">Reference proteome</keyword>
<dbReference type="Gene3D" id="3.40.50.720">
    <property type="entry name" value="NAD(P)-binding Rossmann-like Domain"/>
    <property type="match status" value="1"/>
</dbReference>
<organism evidence="2 3">
    <name type="scientific">Sulfurimonas marina</name>
    <dbReference type="NCBI Taxonomy" id="2590551"/>
    <lineage>
        <taxon>Bacteria</taxon>
        <taxon>Pseudomonadati</taxon>
        <taxon>Campylobacterota</taxon>
        <taxon>Epsilonproteobacteria</taxon>
        <taxon>Campylobacterales</taxon>
        <taxon>Sulfurimonadaceae</taxon>
        <taxon>Sulfurimonas</taxon>
    </lineage>
</organism>
<reference evidence="2 3" key="1">
    <citation type="submission" date="2019-06" db="EMBL/GenBank/DDBJ databases">
        <title>Sulfurimonas gotlandica sp. nov., a chemoautotrophic and psychrotolerant epsilonproteobacterium isolated from a pelagic redoxcline, and an emended description of the genus Sulfurimonas.</title>
        <authorList>
            <person name="Wang S."/>
            <person name="Jiang L."/>
            <person name="Shao Z."/>
        </authorList>
    </citation>
    <scope>NUCLEOTIDE SEQUENCE [LARGE SCALE GENOMIC DNA]</scope>
    <source>
        <strain evidence="2 3">B2</strain>
    </source>
</reference>